<keyword evidence="4" id="KW-1185">Reference proteome</keyword>
<dbReference type="SUPFAM" id="SSF53335">
    <property type="entry name" value="S-adenosyl-L-methionine-dependent methyltransferases"/>
    <property type="match status" value="1"/>
</dbReference>
<dbReference type="InterPro" id="IPR003788">
    <property type="entry name" value="NDUFAF7"/>
</dbReference>
<reference evidence="3 4" key="1">
    <citation type="journal article" date="2017" name="Front. Microbiol.">
        <title>Genome of Ca. Pandoraea novymonadis, an Endosymbiotic Bacterium of the Trypanosomatid Novymonas esmeraldas.</title>
        <authorList>
            <person name="Kostygov A.Y."/>
            <person name="Butenko A."/>
            <person name="Nenarokova A."/>
            <person name="Tashyreva D."/>
            <person name="Flegontov P."/>
            <person name="Lukes J."/>
            <person name="Yurchenko V."/>
        </authorList>
    </citation>
    <scope>NUCLEOTIDE SEQUENCE [LARGE SCALE GENOMIC DNA]</scope>
    <source>
        <strain evidence="3 4">E262</strain>
    </source>
</reference>
<dbReference type="EMBL" id="MUHY01000003">
    <property type="protein sequence ID" value="PSB91624.1"/>
    <property type="molecule type" value="Genomic_DNA"/>
</dbReference>
<comment type="caution">
    <text evidence="3">The sequence shown here is derived from an EMBL/GenBank/DDBJ whole genome shotgun (WGS) entry which is preliminary data.</text>
</comment>
<organism evidence="3 4">
    <name type="scientific">Candidatus Pandoraea novymonadis</name>
    <dbReference type="NCBI Taxonomy" id="1808959"/>
    <lineage>
        <taxon>Bacteria</taxon>
        <taxon>Pseudomonadati</taxon>
        <taxon>Pseudomonadota</taxon>
        <taxon>Betaproteobacteria</taxon>
        <taxon>Burkholderiales</taxon>
        <taxon>Burkholderiaceae</taxon>
        <taxon>Pandoraea</taxon>
    </lineage>
</organism>
<sequence length="399" mass="44162">MNPDMSKFHSLPVPEPIALEQSRKLTKYITQSIEKNGGWVPFDYYMELALYTPKLGYYTAGATKLGHLAVDGSDFVTAPELGPLFGQTLALQLSEIFALIGHAKILEFGAGSGRLATDLLLTLEEEGTPCVEYAIIELSGELRARQYETISRLAPHMLDRVQWLDVLPKTFSGVIIGNEVLDAMPVNLCVRQKGSWWKLGVTHQSGQFVWEARPVNTTPINALRAIDALPRSIEYFTEIHEAGSAFIRSIGELLTNGVLLLIDYGFPATEYYHPQRRQGTLMCHYRHHAHGDPFYYPGLQDITAHVEFTGIAKTASEVGLMILGYTSQARFLLNNGITRLLEKLDPNDLSTFLPSTAAAQKLLSEAEMGELFKVIAFGRGLGDTTLLTGFSKGDRSHTL</sequence>
<proteinExistence type="predicted"/>
<evidence type="ECO:0000256" key="2">
    <source>
        <dbReference type="ARBA" id="ARBA00022679"/>
    </source>
</evidence>
<evidence type="ECO:0000313" key="3">
    <source>
        <dbReference type="EMBL" id="PSB91624.1"/>
    </source>
</evidence>
<accession>A0ABX5FCV7</accession>
<dbReference type="InterPro" id="IPR029063">
    <property type="entry name" value="SAM-dependent_MTases_sf"/>
</dbReference>
<name>A0ABX5FCV7_9BURK</name>
<dbReference type="PANTHER" id="PTHR12049:SF7">
    <property type="entry name" value="PROTEIN ARGININE METHYLTRANSFERASE NDUFAF7, MITOCHONDRIAL"/>
    <property type="match status" value="1"/>
</dbReference>
<dbReference type="Proteomes" id="UP000242660">
    <property type="component" value="Unassembled WGS sequence"/>
</dbReference>
<dbReference type="PANTHER" id="PTHR12049">
    <property type="entry name" value="PROTEIN ARGININE METHYLTRANSFERASE NDUFAF7, MITOCHONDRIAL"/>
    <property type="match status" value="1"/>
</dbReference>
<dbReference type="Pfam" id="PF02636">
    <property type="entry name" value="Methyltransf_28"/>
    <property type="match status" value="1"/>
</dbReference>
<dbReference type="InterPro" id="IPR038375">
    <property type="entry name" value="NDUFAF7_sf"/>
</dbReference>
<dbReference type="Gene3D" id="3.40.50.12710">
    <property type="match status" value="1"/>
</dbReference>
<evidence type="ECO:0000256" key="1">
    <source>
        <dbReference type="ARBA" id="ARBA00022603"/>
    </source>
</evidence>
<evidence type="ECO:0008006" key="5">
    <source>
        <dbReference type="Google" id="ProtNLM"/>
    </source>
</evidence>
<gene>
    <name evidence="3" type="ORF">BZL35_00841</name>
</gene>
<dbReference type="RefSeq" id="WP_106182984.1">
    <property type="nucleotide sequence ID" value="NZ_MUHY01000003.1"/>
</dbReference>
<keyword evidence="1" id="KW-0489">Methyltransferase</keyword>
<keyword evidence="2" id="KW-0808">Transferase</keyword>
<evidence type="ECO:0000313" key="4">
    <source>
        <dbReference type="Proteomes" id="UP000242660"/>
    </source>
</evidence>
<protein>
    <recommendedName>
        <fullName evidence="5">SAM-dependent methyltransferase</fullName>
    </recommendedName>
</protein>